<name>A0A7W2ATD3_9BACL</name>
<proteinExistence type="predicted"/>
<dbReference type="Proteomes" id="UP000538292">
    <property type="component" value="Unassembled WGS sequence"/>
</dbReference>
<accession>A0A7W2ATD3</accession>
<dbReference type="PIRSF" id="PIRSF012608">
    <property type="entry name" value="UCP012608"/>
    <property type="match status" value="1"/>
</dbReference>
<keyword evidence="2" id="KW-1185">Reference proteome</keyword>
<dbReference type="AlphaFoldDB" id="A0A7W2ATD3"/>
<reference evidence="1 2" key="1">
    <citation type="submission" date="2020-07" db="EMBL/GenBank/DDBJ databases">
        <title>Thermoactinomyces phylogeny.</title>
        <authorList>
            <person name="Dunlap C."/>
        </authorList>
    </citation>
    <scope>NUCLEOTIDE SEQUENCE [LARGE SCALE GENOMIC DNA]</scope>
    <source>
        <strain evidence="1 2">AMNI-1</strain>
    </source>
</reference>
<protein>
    <submittedName>
        <fullName evidence="1">DUF2332 domain-containing protein</fullName>
    </submittedName>
</protein>
<comment type="caution">
    <text evidence="1">The sequence shown here is derived from an EMBL/GenBank/DDBJ whole genome shotgun (WGS) entry which is preliminary data.</text>
</comment>
<organism evidence="1 2">
    <name type="scientific">Thermoactinomyces mirandus</name>
    <dbReference type="NCBI Taxonomy" id="2756294"/>
    <lineage>
        <taxon>Bacteria</taxon>
        <taxon>Bacillati</taxon>
        <taxon>Bacillota</taxon>
        <taxon>Bacilli</taxon>
        <taxon>Bacillales</taxon>
        <taxon>Thermoactinomycetaceae</taxon>
        <taxon>Thermoactinomyces</taxon>
    </lineage>
</organism>
<sequence length="317" mass="37166">MKKESLSHLFRNFALNECKNSSILYGHLALNISEDKELLEIALHARSGQPVPNLFLGAVHYLLLKGKNHELRKYYPGIVDYPQKAEYSFPYFRDFCLSFREEIISILQEKLVQTNEIGRCAYLYPCFCLIYSRVKKPLSDILIHADIKGKRKPFLLPESPPVSMRLGIDLKVNNLSDEEDYLWLRSLIWPEHKKRVELFEKAARLLPSYSLRLIKGDGVLLLPQLVKQIPKDRAICIFHTHVANQIREKDKLELMKQIQSLGKTKEVFHLYNNMWDGDLHLDSFIDGEKYHRILARTDGHGRWFEWYSQNKGNRDPE</sequence>
<dbReference type="Pfam" id="PF10094">
    <property type="entry name" value="DUF2332"/>
    <property type="match status" value="1"/>
</dbReference>
<evidence type="ECO:0000313" key="2">
    <source>
        <dbReference type="Proteomes" id="UP000538292"/>
    </source>
</evidence>
<dbReference type="RefSeq" id="WP_181742103.1">
    <property type="nucleotide sequence ID" value="NZ_JACEOL010000062.1"/>
</dbReference>
<evidence type="ECO:0000313" key="1">
    <source>
        <dbReference type="EMBL" id="MBA4603635.1"/>
    </source>
</evidence>
<dbReference type="InterPro" id="IPR011200">
    <property type="entry name" value="UCP012608"/>
</dbReference>
<gene>
    <name evidence="1" type="ORF">H2C83_15300</name>
</gene>
<dbReference type="EMBL" id="JACEOL010000062">
    <property type="protein sequence ID" value="MBA4603635.1"/>
    <property type="molecule type" value="Genomic_DNA"/>
</dbReference>